<proteinExistence type="inferred from homology"/>
<dbReference type="InterPro" id="IPR050426">
    <property type="entry name" value="Glycosyltransferase_28"/>
</dbReference>
<evidence type="ECO:0000313" key="3">
    <source>
        <dbReference type="EMBL" id="CAA9422894.1"/>
    </source>
</evidence>
<dbReference type="InterPro" id="IPR035595">
    <property type="entry name" value="UDP_glycos_trans_CS"/>
</dbReference>
<reference evidence="3" key="1">
    <citation type="submission" date="2020-02" db="EMBL/GenBank/DDBJ databases">
        <authorList>
            <person name="Meier V. D."/>
        </authorList>
    </citation>
    <scope>NUCLEOTIDE SEQUENCE</scope>
    <source>
        <strain evidence="3">AVDCRST_MAG51</strain>
    </source>
</reference>
<dbReference type="Gene3D" id="3.40.50.2000">
    <property type="entry name" value="Glycogen Phosphorylase B"/>
    <property type="match status" value="2"/>
</dbReference>
<accession>A0A6J4PS63</accession>
<dbReference type="EC" id="2.4.1.276" evidence="3"/>
<dbReference type="PANTHER" id="PTHR48050:SF13">
    <property type="entry name" value="STEROL 3-BETA-GLUCOSYLTRANSFERASE UGT80A2"/>
    <property type="match status" value="1"/>
</dbReference>
<evidence type="ECO:0000256" key="2">
    <source>
        <dbReference type="RuleBase" id="RU003718"/>
    </source>
</evidence>
<protein>
    <submittedName>
        <fullName evidence="3">Zeaxanthin glucosyltransferase</fullName>
        <ecNumber evidence="3">2.4.1.276</ecNumber>
    </submittedName>
</protein>
<dbReference type="PANTHER" id="PTHR48050">
    <property type="entry name" value="STEROL 3-BETA-GLUCOSYLTRANSFERASE"/>
    <property type="match status" value="1"/>
</dbReference>
<keyword evidence="1 2" id="KW-0808">Transferase</keyword>
<dbReference type="PROSITE" id="PS00375">
    <property type="entry name" value="UDPGT"/>
    <property type="match status" value="1"/>
</dbReference>
<evidence type="ECO:0000256" key="1">
    <source>
        <dbReference type="ARBA" id="ARBA00022679"/>
    </source>
</evidence>
<dbReference type="SUPFAM" id="SSF53756">
    <property type="entry name" value="UDP-Glycosyltransferase/glycogen phosphorylase"/>
    <property type="match status" value="1"/>
</dbReference>
<dbReference type="CDD" id="cd03784">
    <property type="entry name" value="GT1_Gtf-like"/>
    <property type="match status" value="1"/>
</dbReference>
<keyword evidence="2 3" id="KW-0328">Glycosyltransferase</keyword>
<organism evidence="3">
    <name type="scientific">uncultured Ramlibacter sp</name>
    <dbReference type="NCBI Taxonomy" id="260755"/>
    <lineage>
        <taxon>Bacteria</taxon>
        <taxon>Pseudomonadati</taxon>
        <taxon>Pseudomonadota</taxon>
        <taxon>Betaproteobacteria</taxon>
        <taxon>Burkholderiales</taxon>
        <taxon>Comamonadaceae</taxon>
        <taxon>Ramlibacter</taxon>
        <taxon>environmental samples</taxon>
    </lineage>
</organism>
<dbReference type="GO" id="GO:0008194">
    <property type="term" value="F:UDP-glycosyltransferase activity"/>
    <property type="evidence" value="ECO:0007669"/>
    <property type="project" value="InterPro"/>
</dbReference>
<sequence length="503" mass="53492">MRLVGWLCGQPSRKRHALTREISQGSALCDRLVTGSGAVLHPPHFTISRPLASRCAVRHFAVIAPPFTSHVRALEALAVELLARGNQVSWLHQADVGAVLAEPRIRFVALGKTSHPPGSLGRVIERAARPGGPWGISRVIADMAAGTDMLCREAPDVLRQLRVDAVLADQMEAAGGLVAQSMGLPFISVAAALPVNRESHLPLPVMPWGLARSAAGERVIDSSARVYDWLMRPHGRVIAAHARAFGLAPRQALHECQSPLLQLSQTTASFDFPRRQAPQLHHVGPLRRAAASGDLRFPPDRPRAAGRPFVFASLGTLQGGRFGLFRRIAQSCRAEGAQLLLAHCGRLDARQAELLDRDGATWVTDFAPQQAALEQADAVVTHAGLNTVMDALAAGTPILALPIAFDQPGVAARVVHAGAGVRLLPALASPAALRRGLRTLLDDAAYRRRAQGLGQDVRAAGGVARAADLIETALRTGRPVAADTVRSTTSPLRSIDEVAAEQA</sequence>
<dbReference type="EMBL" id="CADCUX010000454">
    <property type="protein sequence ID" value="CAA9422894.1"/>
    <property type="molecule type" value="Genomic_DNA"/>
</dbReference>
<dbReference type="GO" id="GO:0017000">
    <property type="term" value="P:antibiotic biosynthetic process"/>
    <property type="evidence" value="ECO:0007669"/>
    <property type="project" value="UniProtKB-ARBA"/>
</dbReference>
<comment type="similarity">
    <text evidence="2">Belongs to the UDP-glycosyltransferase family.</text>
</comment>
<name>A0A6J4PS63_9BURK</name>
<gene>
    <name evidence="3" type="ORF">AVDCRST_MAG51-2169</name>
</gene>
<dbReference type="AlphaFoldDB" id="A0A6J4PS63"/>
<dbReference type="Pfam" id="PF00201">
    <property type="entry name" value="UDPGT"/>
    <property type="match status" value="1"/>
</dbReference>
<dbReference type="InterPro" id="IPR002213">
    <property type="entry name" value="UDP_glucos_trans"/>
</dbReference>